<feature type="transmembrane region" description="Helical" evidence="1">
    <location>
        <begin position="84"/>
        <end position="106"/>
    </location>
</feature>
<dbReference type="Proteomes" id="UP000318081">
    <property type="component" value="Chromosome"/>
</dbReference>
<evidence type="ECO:0000256" key="1">
    <source>
        <dbReference type="SAM" id="Phobius"/>
    </source>
</evidence>
<keyword evidence="1" id="KW-0812">Transmembrane</keyword>
<proteinExistence type="predicted"/>
<dbReference type="EMBL" id="CP036432">
    <property type="protein sequence ID" value="QDV82268.1"/>
    <property type="molecule type" value="Genomic_DNA"/>
</dbReference>
<protein>
    <recommendedName>
        <fullName evidence="4">Type II secretion system protein GspF domain-containing protein</fullName>
    </recommendedName>
</protein>
<accession>A0ABX5XJU8</accession>
<evidence type="ECO:0008006" key="4">
    <source>
        <dbReference type="Google" id="ProtNLM"/>
    </source>
</evidence>
<evidence type="ECO:0000313" key="2">
    <source>
        <dbReference type="EMBL" id="QDV82268.1"/>
    </source>
</evidence>
<sequence>MNQPQIDVENSIAATAELELWQSIREDTRRRLTRVVSIGVLYLLTALAVGVYLILTMAEVASDTVVLRSWRPEMMDVTWMKVTALGYVVAAVLAILGYLVILMMILQRLPPLLSTVAGSMPWIGSTMRMVAMGEFCQSIYQSLLRSQTYGNALQQASETVHHAGLRRWSAISSKRIELGHPLSMVLQSSPIQEQPLSAVAALSTVGLASTEGLAADQATEQAVQIWHRATSECHVLAQSRLDRTAAFVSVSFLLASVFIAFFALLLMGVSMQTQIRGLIY</sequence>
<keyword evidence="1" id="KW-1133">Transmembrane helix</keyword>
<reference evidence="2 3" key="1">
    <citation type="submission" date="2019-02" db="EMBL/GenBank/DDBJ databases">
        <title>Deep-cultivation of Planctomycetes and their phenomic and genomic characterization uncovers novel biology.</title>
        <authorList>
            <person name="Wiegand S."/>
            <person name="Jogler M."/>
            <person name="Boedeker C."/>
            <person name="Pinto D."/>
            <person name="Vollmers J."/>
            <person name="Rivas-Marin E."/>
            <person name="Kohn T."/>
            <person name="Peeters S.H."/>
            <person name="Heuer A."/>
            <person name="Rast P."/>
            <person name="Oberbeckmann S."/>
            <person name="Bunk B."/>
            <person name="Jeske O."/>
            <person name="Meyerdierks A."/>
            <person name="Storesund J.E."/>
            <person name="Kallscheuer N."/>
            <person name="Luecker S."/>
            <person name="Lage O.M."/>
            <person name="Pohl T."/>
            <person name="Merkel B.J."/>
            <person name="Hornburger P."/>
            <person name="Mueller R.-W."/>
            <person name="Bruemmer F."/>
            <person name="Labrenz M."/>
            <person name="Spormann A.M."/>
            <person name="Op den Camp H."/>
            <person name="Overmann J."/>
            <person name="Amann R."/>
            <person name="Jetten M.S.M."/>
            <person name="Mascher T."/>
            <person name="Medema M.H."/>
            <person name="Devos D.P."/>
            <person name="Kaster A.-K."/>
            <person name="Ovreas L."/>
            <person name="Rohde M."/>
            <person name="Galperin M.Y."/>
            <person name="Jogler C."/>
        </authorList>
    </citation>
    <scope>NUCLEOTIDE SEQUENCE [LARGE SCALE GENOMIC DNA]</scope>
    <source>
        <strain evidence="2 3">TBK1r</strain>
    </source>
</reference>
<organism evidence="2 3">
    <name type="scientific">Stieleria magnilauensis</name>
    <dbReference type="NCBI Taxonomy" id="2527963"/>
    <lineage>
        <taxon>Bacteria</taxon>
        <taxon>Pseudomonadati</taxon>
        <taxon>Planctomycetota</taxon>
        <taxon>Planctomycetia</taxon>
        <taxon>Pirellulales</taxon>
        <taxon>Pirellulaceae</taxon>
        <taxon>Stieleria</taxon>
    </lineage>
</organism>
<keyword evidence="1" id="KW-0472">Membrane</keyword>
<evidence type="ECO:0000313" key="3">
    <source>
        <dbReference type="Proteomes" id="UP000318081"/>
    </source>
</evidence>
<gene>
    <name evidence="2" type="ORF">TBK1r_11950</name>
</gene>
<feature type="transmembrane region" description="Helical" evidence="1">
    <location>
        <begin position="245"/>
        <end position="267"/>
    </location>
</feature>
<keyword evidence="3" id="KW-1185">Reference proteome</keyword>
<dbReference type="RefSeq" id="WP_145208034.1">
    <property type="nucleotide sequence ID" value="NZ_CP036432.1"/>
</dbReference>
<name>A0ABX5XJU8_9BACT</name>
<feature type="transmembrane region" description="Helical" evidence="1">
    <location>
        <begin position="35"/>
        <end position="55"/>
    </location>
</feature>